<dbReference type="RefSeq" id="XP_033523509.1">
    <property type="nucleotide sequence ID" value="XM_033665933.1"/>
</dbReference>
<keyword evidence="6" id="KW-0560">Oxidoreductase</keyword>
<dbReference type="Pfam" id="PF00106">
    <property type="entry name" value="adh_short"/>
    <property type="match status" value="1"/>
</dbReference>
<comment type="function">
    <text evidence="9">Catalyzes the reduction of all-trans-retinal to all-trans-retinol in the presence of NADPH.</text>
</comment>
<reference evidence="13" key="1">
    <citation type="journal article" date="2020" name="Stud. Mycol.">
        <title>101 Dothideomycetes genomes: a test case for predicting lifestyles and emergence of pathogens.</title>
        <authorList>
            <person name="Haridas S."/>
            <person name="Albert R."/>
            <person name="Binder M."/>
            <person name="Bloem J."/>
            <person name="Labutti K."/>
            <person name="Salamov A."/>
            <person name="Andreopoulos B."/>
            <person name="Baker S."/>
            <person name="Barry K."/>
            <person name="Bills G."/>
            <person name="Bluhm B."/>
            <person name="Cannon C."/>
            <person name="Castanera R."/>
            <person name="Culley D."/>
            <person name="Daum C."/>
            <person name="Ezra D."/>
            <person name="Gonzalez J."/>
            <person name="Henrissat B."/>
            <person name="Kuo A."/>
            <person name="Liang C."/>
            <person name="Lipzen A."/>
            <person name="Lutzoni F."/>
            <person name="Magnuson J."/>
            <person name="Mondo S."/>
            <person name="Nolan M."/>
            <person name="Ohm R."/>
            <person name="Pangilinan J."/>
            <person name="Park H.-J."/>
            <person name="Ramirez L."/>
            <person name="Alfaro M."/>
            <person name="Sun H."/>
            <person name="Tritt A."/>
            <person name="Yoshinaga Y."/>
            <person name="Zwiers L.-H."/>
            <person name="Turgeon B."/>
            <person name="Goodwin S."/>
            <person name="Spatafora J."/>
            <person name="Crous P."/>
            <person name="Grigoriev I."/>
        </authorList>
    </citation>
    <scope>NUCLEOTIDE SEQUENCE</scope>
    <source>
        <strain evidence="13">CBS 119687</strain>
    </source>
</reference>
<comment type="similarity">
    <text evidence="2 12">Belongs to the short-chain dehydrogenases/reductases (SDR) family.</text>
</comment>
<evidence type="ECO:0000313" key="14">
    <source>
        <dbReference type="Proteomes" id="UP000799771"/>
    </source>
</evidence>
<evidence type="ECO:0000256" key="4">
    <source>
        <dbReference type="ARBA" id="ARBA00022857"/>
    </source>
</evidence>
<evidence type="ECO:0000313" key="13">
    <source>
        <dbReference type="EMBL" id="KAF2129120.1"/>
    </source>
</evidence>
<dbReference type="AlphaFoldDB" id="A0A6A6ABC2"/>
<comment type="subcellular location">
    <subcellularLocation>
        <location evidence="1">Membrane</location>
        <topology evidence="1">Multi-pass membrane protein</topology>
    </subcellularLocation>
</comment>
<keyword evidence="8" id="KW-0472">Membrane</keyword>
<proteinExistence type="inferred from homology"/>
<gene>
    <name evidence="13" type="ORF">P153DRAFT_341644</name>
</gene>
<organism evidence="13 14">
    <name type="scientific">Dothidotthia symphoricarpi CBS 119687</name>
    <dbReference type="NCBI Taxonomy" id="1392245"/>
    <lineage>
        <taxon>Eukaryota</taxon>
        <taxon>Fungi</taxon>
        <taxon>Dikarya</taxon>
        <taxon>Ascomycota</taxon>
        <taxon>Pezizomycotina</taxon>
        <taxon>Dothideomycetes</taxon>
        <taxon>Pleosporomycetidae</taxon>
        <taxon>Pleosporales</taxon>
        <taxon>Dothidotthiaceae</taxon>
        <taxon>Dothidotthia</taxon>
    </lineage>
</organism>
<keyword evidence="5" id="KW-1133">Transmembrane helix</keyword>
<evidence type="ECO:0000256" key="3">
    <source>
        <dbReference type="ARBA" id="ARBA00022692"/>
    </source>
</evidence>
<dbReference type="GO" id="GO:0052650">
    <property type="term" value="F:all-trans-retinol dehydrogenase (NADP+) activity"/>
    <property type="evidence" value="ECO:0007669"/>
    <property type="project" value="UniProtKB-ARBA"/>
</dbReference>
<evidence type="ECO:0000256" key="2">
    <source>
        <dbReference type="ARBA" id="ARBA00006484"/>
    </source>
</evidence>
<name>A0A6A6ABC2_9PLEO</name>
<dbReference type="Gene3D" id="3.40.50.720">
    <property type="entry name" value="NAD(P)-binding Rossmann-like Domain"/>
    <property type="match status" value="1"/>
</dbReference>
<dbReference type="PANTHER" id="PTHR24322:SF736">
    <property type="entry name" value="RETINOL DEHYDROGENASE 10"/>
    <property type="match status" value="1"/>
</dbReference>
<keyword evidence="14" id="KW-1185">Reference proteome</keyword>
<dbReference type="PANTHER" id="PTHR24322">
    <property type="entry name" value="PKSB"/>
    <property type="match status" value="1"/>
</dbReference>
<evidence type="ECO:0000256" key="12">
    <source>
        <dbReference type="RuleBase" id="RU000363"/>
    </source>
</evidence>
<accession>A0A6A6ABC2</accession>
<dbReference type="InterPro" id="IPR036291">
    <property type="entry name" value="NAD(P)-bd_dom_sf"/>
</dbReference>
<evidence type="ECO:0000256" key="7">
    <source>
        <dbReference type="ARBA" id="ARBA00023098"/>
    </source>
</evidence>
<dbReference type="GO" id="GO:0016020">
    <property type="term" value="C:membrane"/>
    <property type="evidence" value="ECO:0007669"/>
    <property type="project" value="UniProtKB-SubCell"/>
</dbReference>
<keyword evidence="4" id="KW-0521">NADP</keyword>
<keyword evidence="7" id="KW-0443">Lipid metabolism</keyword>
<protein>
    <recommendedName>
        <fullName evidence="10">Short-chain dehydrogenase/reductase 3</fullName>
    </recommendedName>
    <alternativeName>
        <fullName evidence="11">Retinal short-chain dehydrogenase/reductase 1</fullName>
    </alternativeName>
</protein>
<keyword evidence="3" id="KW-0812">Transmembrane</keyword>
<dbReference type="PRINTS" id="PR00080">
    <property type="entry name" value="SDRFAMILY"/>
</dbReference>
<dbReference type="SUPFAM" id="SSF51735">
    <property type="entry name" value="NAD(P)-binding Rossmann-fold domains"/>
    <property type="match status" value="1"/>
</dbReference>
<dbReference type="InterPro" id="IPR002347">
    <property type="entry name" value="SDR_fam"/>
</dbReference>
<evidence type="ECO:0000256" key="6">
    <source>
        <dbReference type="ARBA" id="ARBA00023002"/>
    </source>
</evidence>
<evidence type="ECO:0000256" key="5">
    <source>
        <dbReference type="ARBA" id="ARBA00022989"/>
    </source>
</evidence>
<dbReference type="EMBL" id="ML977507">
    <property type="protein sequence ID" value="KAF2129120.1"/>
    <property type="molecule type" value="Genomic_DNA"/>
</dbReference>
<dbReference type="GeneID" id="54406365"/>
<evidence type="ECO:0000256" key="10">
    <source>
        <dbReference type="ARBA" id="ARBA00068717"/>
    </source>
</evidence>
<dbReference type="FunFam" id="3.40.50.720:FF:000131">
    <property type="entry name" value="Short-chain dehydrogenase/reductase 3"/>
    <property type="match status" value="1"/>
</dbReference>
<sequence length="353" mass="37754">MSLALRHASTLLTQTLTHTALNPLLTATLLYLLTASPRRIRSHLTHRIANPVRYARIVTALKWVLALGLVRKANQTLNAVALNGGRWGAAKWVVEGEVCVVTGGCGGIGELVVRKLAGKGVRVAVVDVVALPEGMRGYANIKHYPCDLTSPQAVYAAAEKIRATLGPPSILINNAGILAAHTILSTPDDYLRKIFDVNVLSNWYTVKAFLPHMIARNKGHVVTVASTASYLGVAGVADYTASKAAVLAFHESLNQELALRYKTTGIVTTSIHPGWVRTPLVKPVEAELSRNGSVLLEPGAVADAVVRSVLSGRGGQVFLPESAGRVAALRGMPNWVQERVRKGVGRTILEVVE</sequence>
<evidence type="ECO:0000256" key="1">
    <source>
        <dbReference type="ARBA" id="ARBA00004141"/>
    </source>
</evidence>
<dbReference type="OrthoDB" id="10253736at2759"/>
<evidence type="ECO:0000256" key="9">
    <source>
        <dbReference type="ARBA" id="ARBA00059620"/>
    </source>
</evidence>
<evidence type="ECO:0000256" key="8">
    <source>
        <dbReference type="ARBA" id="ARBA00023136"/>
    </source>
</evidence>
<dbReference type="PRINTS" id="PR00081">
    <property type="entry name" value="GDHRDH"/>
</dbReference>
<dbReference type="Proteomes" id="UP000799771">
    <property type="component" value="Unassembled WGS sequence"/>
</dbReference>
<evidence type="ECO:0000256" key="11">
    <source>
        <dbReference type="ARBA" id="ARBA00082544"/>
    </source>
</evidence>